<sequence length="510" mass="53261">MSVRPHIIDATLRERGSDLTSAHRVLIAKILDELEVDAVDLGAPATFAEGEAVAECARALKHARPVVTVPPADDLAPGVELAANAMASAGVTDYVLMVAVGAKADPAFVRNAVGLAKARAHTVGVVFGDAFGGDGRDGTDVKKLLAGIEAAVWADASVVLLEDGTGAALPETVASVVAAVKAARIETTSKEELRIAVQCRNTLGLAAAGTLAAMRAGADAVVLTLTGVGEGAGCAALEEVATAMRVHGRTLGVETGLKHEKLARAAQTVTKLLHEALPAHKAVVGANAFAPVAGAAALPFTPASVGMNERHFRLTSRSGRHMVKASLEKLGVDLDELDLNDFYARFLKLADKKGLVSEDDLEALLFFGHLEEEDPTYKLECFNVMCGSDGMLPTASVRIRVGKRTRTESSNGNGPVDAIYNCLTRLTGIRCRLTSYAIGANGVGMDALGQVDVSVECEGAFYHGMGLSTDILEASALAFLHAMNNIEQAKRLATEKSGKKVRRKAKSPEA</sequence>
<name>H3KCJ3_9BURK</name>
<dbReference type="STRING" id="762967.HMPREF9440_00445"/>
<proteinExistence type="predicted"/>
<comment type="caution">
    <text evidence="8">The sequence shown here is derived from an EMBL/GenBank/DDBJ whole genome shotgun (WGS) entry which is preliminary data.</text>
</comment>
<keyword evidence="2" id="KW-0028">Amino-acid biosynthesis</keyword>
<keyword evidence="5" id="KW-0464">Manganese</keyword>
<dbReference type="GO" id="GO:0046872">
    <property type="term" value="F:metal ion binding"/>
    <property type="evidence" value="ECO:0007669"/>
    <property type="project" value="UniProtKB-KW"/>
</dbReference>
<dbReference type="Gene3D" id="3.20.20.70">
    <property type="entry name" value="Aldolase class I"/>
    <property type="match status" value="1"/>
</dbReference>
<evidence type="ECO:0000256" key="3">
    <source>
        <dbReference type="ARBA" id="ARBA00022679"/>
    </source>
</evidence>
<dbReference type="EMBL" id="AFBQ01000050">
    <property type="protein sequence ID" value="EHY32169.1"/>
    <property type="molecule type" value="Genomic_DNA"/>
</dbReference>
<evidence type="ECO:0000313" key="8">
    <source>
        <dbReference type="EMBL" id="EHY32169.1"/>
    </source>
</evidence>
<evidence type="ECO:0000259" key="7">
    <source>
        <dbReference type="PROSITE" id="PS50991"/>
    </source>
</evidence>
<dbReference type="GO" id="GO:0009098">
    <property type="term" value="P:L-leucine biosynthetic process"/>
    <property type="evidence" value="ECO:0007669"/>
    <property type="project" value="InterPro"/>
</dbReference>
<gene>
    <name evidence="8" type="ORF">HMPREF9440_00445</name>
</gene>
<dbReference type="GO" id="GO:0003852">
    <property type="term" value="F:2-isopropylmalate synthase activity"/>
    <property type="evidence" value="ECO:0007669"/>
    <property type="project" value="InterPro"/>
</dbReference>
<dbReference type="HOGENOM" id="CLU_534116_0_0_4"/>
<dbReference type="AlphaFoldDB" id="H3KCJ3"/>
<dbReference type="SUPFAM" id="SSF110921">
    <property type="entry name" value="2-isopropylmalate synthase LeuA, allosteric (dimerisation) domain"/>
    <property type="match status" value="1"/>
</dbReference>
<dbReference type="PROSITE" id="PS50991">
    <property type="entry name" value="PYR_CT"/>
    <property type="match status" value="1"/>
</dbReference>
<dbReference type="InterPro" id="IPR013709">
    <property type="entry name" value="2-isopropylmalate_synth_dimer"/>
</dbReference>
<feature type="domain" description="Pyruvate carboxyltransferase" evidence="7">
    <location>
        <begin position="5"/>
        <end position="263"/>
    </location>
</feature>
<reference evidence="8 9" key="1">
    <citation type="submission" date="2011-11" db="EMBL/GenBank/DDBJ databases">
        <authorList>
            <person name="Weinstock G."/>
            <person name="Sodergren E."/>
            <person name="Clifton S."/>
            <person name="Fulton L."/>
            <person name="Fulton B."/>
            <person name="Courtney L."/>
            <person name="Fronick C."/>
            <person name="Harrison M."/>
            <person name="Strong C."/>
            <person name="Farmer C."/>
            <person name="Delahaunty K."/>
            <person name="Markovic C."/>
            <person name="Hall O."/>
            <person name="Minx P."/>
            <person name="Tomlinson C."/>
            <person name="Mitreva M."/>
            <person name="Hou S."/>
            <person name="Chen J."/>
            <person name="Wollam A."/>
            <person name="Pepin K.H."/>
            <person name="Johnson M."/>
            <person name="Bhonagiri V."/>
            <person name="Zhang X."/>
            <person name="Suruliraj S."/>
            <person name="Warren W."/>
            <person name="Chinwalla A."/>
            <person name="Mardis E.R."/>
            <person name="Wilson R.K."/>
        </authorList>
    </citation>
    <scope>NUCLEOTIDE SEQUENCE [LARGE SCALE GENOMIC DNA]</scope>
    <source>
        <strain evidence="8 9">YIT 11816</strain>
    </source>
</reference>
<dbReference type="InterPro" id="IPR050073">
    <property type="entry name" value="2-IPM_HCS-like"/>
</dbReference>
<dbReference type="GO" id="GO:0005829">
    <property type="term" value="C:cytosol"/>
    <property type="evidence" value="ECO:0007669"/>
    <property type="project" value="TreeGrafter"/>
</dbReference>
<evidence type="ECO:0000313" key="9">
    <source>
        <dbReference type="Proteomes" id="UP000004956"/>
    </source>
</evidence>
<evidence type="ECO:0000256" key="4">
    <source>
        <dbReference type="ARBA" id="ARBA00022723"/>
    </source>
</evidence>
<dbReference type="InterPro" id="IPR013785">
    <property type="entry name" value="Aldolase_TIM"/>
</dbReference>
<dbReference type="SUPFAM" id="SSF51569">
    <property type="entry name" value="Aldolase"/>
    <property type="match status" value="1"/>
</dbReference>
<keyword evidence="9" id="KW-1185">Reference proteome</keyword>
<dbReference type="Proteomes" id="UP000004956">
    <property type="component" value="Unassembled WGS sequence"/>
</dbReference>
<evidence type="ECO:0000256" key="1">
    <source>
        <dbReference type="ARBA" id="ARBA00018198"/>
    </source>
</evidence>
<dbReference type="PATRIC" id="fig|762967.3.peg.375"/>
<dbReference type="InterPro" id="IPR036230">
    <property type="entry name" value="LeuA_allosteric_dom_sf"/>
</dbReference>
<evidence type="ECO:0000256" key="2">
    <source>
        <dbReference type="ARBA" id="ARBA00022605"/>
    </source>
</evidence>
<dbReference type="PANTHER" id="PTHR10277">
    <property type="entry name" value="HOMOCITRATE SYNTHASE-RELATED"/>
    <property type="match status" value="1"/>
</dbReference>
<dbReference type="Gene3D" id="3.30.160.270">
    <property type="match status" value="1"/>
</dbReference>
<evidence type="ECO:0000256" key="5">
    <source>
        <dbReference type="ARBA" id="ARBA00023211"/>
    </source>
</evidence>
<accession>H3KCJ3</accession>
<keyword evidence="4" id="KW-0479">Metal-binding</keyword>
<keyword evidence="6" id="KW-0100">Branched-chain amino acid biosynthesis</keyword>
<organism evidence="8 9">
    <name type="scientific">Sutterella parvirubra YIT 11816</name>
    <dbReference type="NCBI Taxonomy" id="762967"/>
    <lineage>
        <taxon>Bacteria</taxon>
        <taxon>Pseudomonadati</taxon>
        <taxon>Pseudomonadota</taxon>
        <taxon>Betaproteobacteria</taxon>
        <taxon>Burkholderiales</taxon>
        <taxon>Sutterellaceae</taxon>
        <taxon>Sutterella</taxon>
    </lineage>
</organism>
<dbReference type="Pfam" id="PF00682">
    <property type="entry name" value="HMGL-like"/>
    <property type="match status" value="1"/>
</dbReference>
<dbReference type="SMART" id="SM00917">
    <property type="entry name" value="LeuA_dimer"/>
    <property type="match status" value="1"/>
</dbReference>
<dbReference type="Gene3D" id="1.10.238.260">
    <property type="match status" value="1"/>
</dbReference>
<keyword evidence="3" id="KW-0808">Transferase</keyword>
<protein>
    <recommendedName>
        <fullName evidence="1">2-isopropylmalate synthase</fullName>
    </recommendedName>
</protein>
<dbReference type="Pfam" id="PF08502">
    <property type="entry name" value="LeuA_dimer"/>
    <property type="match status" value="1"/>
</dbReference>
<dbReference type="PANTHER" id="PTHR10277:SF9">
    <property type="entry name" value="2-ISOPROPYLMALATE SYNTHASE 1, CHLOROPLASTIC-RELATED"/>
    <property type="match status" value="1"/>
</dbReference>
<dbReference type="InterPro" id="IPR000891">
    <property type="entry name" value="PYR_CT"/>
</dbReference>
<evidence type="ECO:0000256" key="6">
    <source>
        <dbReference type="ARBA" id="ARBA00023304"/>
    </source>
</evidence>